<evidence type="ECO:0000256" key="5">
    <source>
        <dbReference type="RuleBase" id="RU364054"/>
    </source>
</evidence>
<dbReference type="EC" id="1.5.5.2" evidence="2 5"/>
<dbReference type="InterPro" id="IPR029041">
    <property type="entry name" value="FAD-linked_oxidoreductase-like"/>
</dbReference>
<dbReference type="GO" id="GO:0005739">
    <property type="term" value="C:mitochondrion"/>
    <property type="evidence" value="ECO:0007669"/>
    <property type="project" value="TreeGrafter"/>
</dbReference>
<dbReference type="PANTHER" id="PTHR13914">
    <property type="entry name" value="PROLINE OXIDASE"/>
    <property type="match status" value="1"/>
</dbReference>
<dbReference type="AlphaFoldDB" id="A0A9P0QKJ6"/>
<accession>A0A9P0QKJ6</accession>
<feature type="domain" description="Proline dehydrogenase" evidence="6">
    <location>
        <begin position="266"/>
        <end position="467"/>
    </location>
</feature>
<protein>
    <recommendedName>
        <fullName evidence="2 5">Proline dehydrogenase</fullName>
        <ecNumber evidence="2 5">1.5.5.2</ecNumber>
    </recommendedName>
</protein>
<keyword evidence="8" id="KW-1185">Reference proteome</keyword>
<dbReference type="PANTHER" id="PTHR13914:SF0">
    <property type="entry name" value="PROLINE DEHYDROGENASE 1, MITOCHONDRIAL"/>
    <property type="match status" value="1"/>
</dbReference>
<comment type="cofactor">
    <cofactor evidence="5">
        <name>FAD</name>
        <dbReference type="ChEBI" id="CHEBI:57692"/>
    </cofactor>
</comment>
<keyword evidence="5" id="KW-0285">Flavoprotein</keyword>
<comment type="function">
    <text evidence="5">Converts proline to delta-1-pyrroline-5-carboxylate.</text>
</comment>
<keyword evidence="3 5" id="KW-0560">Oxidoreductase</keyword>
<comment type="catalytic activity">
    <reaction evidence="5">
        <text>L-proline + a quinone = (S)-1-pyrroline-5-carboxylate + a quinol + H(+)</text>
        <dbReference type="Rhea" id="RHEA:23784"/>
        <dbReference type="ChEBI" id="CHEBI:15378"/>
        <dbReference type="ChEBI" id="CHEBI:17388"/>
        <dbReference type="ChEBI" id="CHEBI:24646"/>
        <dbReference type="ChEBI" id="CHEBI:60039"/>
        <dbReference type="ChEBI" id="CHEBI:132124"/>
        <dbReference type="EC" id="1.5.5.2"/>
    </reaction>
</comment>
<dbReference type="GO" id="GO:0010133">
    <property type="term" value="P:L-proline catabolic process to L-glutamate"/>
    <property type="evidence" value="ECO:0007669"/>
    <property type="project" value="TreeGrafter"/>
</dbReference>
<proteinExistence type="inferred from homology"/>
<comment type="similarity">
    <text evidence="1 5">Belongs to the proline oxidase family.</text>
</comment>
<dbReference type="Proteomes" id="UP000837801">
    <property type="component" value="Unassembled WGS sequence"/>
</dbReference>
<evidence type="ECO:0000256" key="2">
    <source>
        <dbReference type="ARBA" id="ARBA00012695"/>
    </source>
</evidence>
<keyword evidence="4 5" id="KW-0642">Proline metabolism</keyword>
<dbReference type="Pfam" id="PF01619">
    <property type="entry name" value="Pro_dh"/>
    <property type="match status" value="1"/>
</dbReference>
<evidence type="ECO:0000256" key="4">
    <source>
        <dbReference type="ARBA" id="ARBA00023062"/>
    </source>
</evidence>
<evidence type="ECO:0000256" key="3">
    <source>
        <dbReference type="ARBA" id="ARBA00023002"/>
    </source>
</evidence>
<dbReference type="OrthoDB" id="5464at2759"/>
<comment type="caution">
    <text evidence="7">The sequence shown here is derived from an EMBL/GenBank/DDBJ whole genome shotgun (WGS) entry which is preliminary data.</text>
</comment>
<evidence type="ECO:0000313" key="8">
    <source>
        <dbReference type="Proteomes" id="UP000837801"/>
    </source>
</evidence>
<name>A0A9P0QKJ6_9ASCO</name>
<dbReference type="Gene3D" id="3.20.20.220">
    <property type="match status" value="1"/>
</dbReference>
<dbReference type="EMBL" id="CAKXYY010000001">
    <property type="protein sequence ID" value="CAH2350258.1"/>
    <property type="molecule type" value="Genomic_DNA"/>
</dbReference>
<dbReference type="GO" id="GO:0004657">
    <property type="term" value="F:proline dehydrogenase activity"/>
    <property type="evidence" value="ECO:0007669"/>
    <property type="project" value="UniProtKB-EC"/>
</dbReference>
<dbReference type="InterPro" id="IPR015659">
    <property type="entry name" value="Proline_oxidase"/>
</dbReference>
<dbReference type="FunFam" id="3.20.20.220:FF:000017">
    <property type="entry name" value="Proline dehydrogenase"/>
    <property type="match status" value="1"/>
</dbReference>
<evidence type="ECO:0000313" key="7">
    <source>
        <dbReference type="EMBL" id="CAH2350258.1"/>
    </source>
</evidence>
<sequence>MSLTTRLAKPTLAQLINSSSHSKVVPAFFATKKFFHNTSKQNNTLDNVSNIPSHTPGKQQLEVANGPSAIPRAKLSPSEYLTPLKTTELFSYVCIGAATINKPILDLCIKLFPYVPMFVIKALIYKLYCGGENIEEVKQTGLRLSKRGINNMMLSLTIEGCDGNDKIEPEFIVSETAKSVSDILIPHTLEMIQNSGKDINSIPPGYVALKPTGFTKNAAQVLKDYKTDPKFEELVENAAKICNTIYNENIKLSAQYPDRIAPFVVGVIDAEKFDLQEGVYELQRRLYAKFNPANKPVSVVGTLQMYLSGSADLLAKEEKLAIENNYRLGLKLVRGAYIHSEKKRETVIHKTKEDTDNNYNQGISYCIESMEATERQDTNTPTIGHLVVASHNAESLRLATDRLKNASAKSQNRSNVVLGQLLGMADNITYDLIKNEKVDNIIKYVAWGPPLETKEYLLRRLEENGDAVRADNGFGLIKEVCNVLFKRFFRFSHET</sequence>
<evidence type="ECO:0000259" key="6">
    <source>
        <dbReference type="Pfam" id="PF01619"/>
    </source>
</evidence>
<organism evidence="7 8">
    <name type="scientific">[Candida] railenensis</name>
    <dbReference type="NCBI Taxonomy" id="45579"/>
    <lineage>
        <taxon>Eukaryota</taxon>
        <taxon>Fungi</taxon>
        <taxon>Dikarya</taxon>
        <taxon>Ascomycota</taxon>
        <taxon>Saccharomycotina</taxon>
        <taxon>Pichiomycetes</taxon>
        <taxon>Debaryomycetaceae</taxon>
        <taxon>Kurtzmaniella</taxon>
    </lineage>
</organism>
<dbReference type="SUPFAM" id="SSF51730">
    <property type="entry name" value="FAD-linked oxidoreductase"/>
    <property type="match status" value="1"/>
</dbReference>
<dbReference type="GO" id="GO:0071949">
    <property type="term" value="F:FAD binding"/>
    <property type="evidence" value="ECO:0007669"/>
    <property type="project" value="TreeGrafter"/>
</dbReference>
<gene>
    <name evidence="7" type="ORF">CLIB1423_01S06040</name>
</gene>
<keyword evidence="5" id="KW-0274">FAD</keyword>
<dbReference type="InterPro" id="IPR002872">
    <property type="entry name" value="Proline_DH_dom"/>
</dbReference>
<evidence type="ECO:0000256" key="1">
    <source>
        <dbReference type="ARBA" id="ARBA00005869"/>
    </source>
</evidence>
<reference evidence="7" key="1">
    <citation type="submission" date="2022-03" db="EMBL/GenBank/DDBJ databases">
        <authorList>
            <person name="Legras J.-L."/>
            <person name="Devillers H."/>
            <person name="Grondin C."/>
        </authorList>
    </citation>
    <scope>NUCLEOTIDE SEQUENCE</scope>
    <source>
        <strain evidence="7">CLIB 1423</strain>
    </source>
</reference>